<dbReference type="AlphaFoldDB" id="A0AAQ4E8Y8"/>
<dbReference type="Proteomes" id="UP001321473">
    <property type="component" value="Unassembled WGS sequence"/>
</dbReference>
<keyword evidence="3" id="KW-1185">Reference proteome</keyword>
<sequence length="254" mass="27963">MDRVTSCFLNRTDMPWSISNAVLQVCRSPINPSCLRVCIHQGSNIITSNSDLDTANEVRQIDSLMLASKASAVAAYVATAETVSKDVIHGLNPNTSETELMDGLRTPFPGVEVLRVRMLCATRTAVLTINTRNAPRSVTYCGGEVPSYPFKPTKQVCEVCHQVGHRSDVSLSHLWDSHPNLWTSLHREVCILRGSSPHWRMGMPSTPGSKYYPEKANVNSQDSSGSLKMVQLQKGLLKKPSPQADPLPNAYEDK</sequence>
<comment type="caution">
    <text evidence="2">The sequence shown here is derived from an EMBL/GenBank/DDBJ whole genome shotgun (WGS) entry which is preliminary data.</text>
</comment>
<feature type="compositionally biased region" description="Polar residues" evidence="1">
    <location>
        <begin position="217"/>
        <end position="226"/>
    </location>
</feature>
<reference evidence="2 3" key="1">
    <citation type="journal article" date="2023" name="Arcadia Sci">
        <title>De novo assembly of a long-read Amblyomma americanum tick genome.</title>
        <authorList>
            <person name="Chou S."/>
            <person name="Poskanzer K.E."/>
            <person name="Rollins M."/>
            <person name="Thuy-Boun P.S."/>
        </authorList>
    </citation>
    <scope>NUCLEOTIDE SEQUENCE [LARGE SCALE GENOMIC DNA]</scope>
    <source>
        <strain evidence="2">F_SG_1</strain>
        <tissue evidence="2">Salivary glands</tissue>
    </source>
</reference>
<gene>
    <name evidence="2" type="ORF">V5799_025536</name>
</gene>
<evidence type="ECO:0000313" key="3">
    <source>
        <dbReference type="Proteomes" id="UP001321473"/>
    </source>
</evidence>
<dbReference type="EMBL" id="JARKHS020020016">
    <property type="protein sequence ID" value="KAK8771217.1"/>
    <property type="molecule type" value="Genomic_DNA"/>
</dbReference>
<evidence type="ECO:0000313" key="2">
    <source>
        <dbReference type="EMBL" id="KAK8771217.1"/>
    </source>
</evidence>
<feature type="region of interest" description="Disordered" evidence="1">
    <location>
        <begin position="201"/>
        <end position="254"/>
    </location>
</feature>
<evidence type="ECO:0000256" key="1">
    <source>
        <dbReference type="SAM" id="MobiDB-lite"/>
    </source>
</evidence>
<name>A0AAQ4E8Y8_AMBAM</name>
<protein>
    <submittedName>
        <fullName evidence="2">Uncharacterized protein</fullName>
    </submittedName>
</protein>
<accession>A0AAQ4E8Y8</accession>
<proteinExistence type="predicted"/>
<organism evidence="2 3">
    <name type="scientific">Amblyomma americanum</name>
    <name type="common">Lone star tick</name>
    <dbReference type="NCBI Taxonomy" id="6943"/>
    <lineage>
        <taxon>Eukaryota</taxon>
        <taxon>Metazoa</taxon>
        <taxon>Ecdysozoa</taxon>
        <taxon>Arthropoda</taxon>
        <taxon>Chelicerata</taxon>
        <taxon>Arachnida</taxon>
        <taxon>Acari</taxon>
        <taxon>Parasitiformes</taxon>
        <taxon>Ixodida</taxon>
        <taxon>Ixodoidea</taxon>
        <taxon>Ixodidae</taxon>
        <taxon>Amblyomminae</taxon>
        <taxon>Amblyomma</taxon>
    </lineage>
</organism>